<organism evidence="1 2">
    <name type="scientific">Intoshia linei</name>
    <dbReference type="NCBI Taxonomy" id="1819745"/>
    <lineage>
        <taxon>Eukaryota</taxon>
        <taxon>Metazoa</taxon>
        <taxon>Spiralia</taxon>
        <taxon>Lophotrochozoa</taxon>
        <taxon>Mesozoa</taxon>
        <taxon>Orthonectida</taxon>
        <taxon>Rhopaluridae</taxon>
        <taxon>Intoshia</taxon>
    </lineage>
</organism>
<dbReference type="EMBL" id="LWCA01000788">
    <property type="protein sequence ID" value="OAF66940.1"/>
    <property type="molecule type" value="Genomic_DNA"/>
</dbReference>
<reference evidence="1 2" key="1">
    <citation type="submission" date="2016-04" db="EMBL/GenBank/DDBJ databases">
        <title>The genome of Intoshia linei affirms orthonectids as highly simplified spiralians.</title>
        <authorList>
            <person name="Mikhailov K.V."/>
            <person name="Slusarev G.S."/>
            <person name="Nikitin M.A."/>
            <person name="Logacheva M.D."/>
            <person name="Penin A."/>
            <person name="Aleoshin V."/>
            <person name="Panchin Y.V."/>
        </authorList>
    </citation>
    <scope>NUCLEOTIDE SEQUENCE [LARGE SCALE GENOMIC DNA]</scope>
    <source>
        <strain evidence="1">Intl2013</strain>
        <tissue evidence="1">Whole animal</tissue>
    </source>
</reference>
<dbReference type="Proteomes" id="UP000078046">
    <property type="component" value="Unassembled WGS sequence"/>
</dbReference>
<gene>
    <name evidence="1" type="ORF">A3Q56_05319</name>
</gene>
<proteinExistence type="predicted"/>
<comment type="caution">
    <text evidence="1">The sequence shown here is derived from an EMBL/GenBank/DDBJ whole genome shotgun (WGS) entry which is preliminary data.</text>
</comment>
<accession>A0A177AYL4</accession>
<protein>
    <submittedName>
        <fullName evidence="1">Uncharacterized protein</fullName>
    </submittedName>
</protein>
<evidence type="ECO:0000313" key="2">
    <source>
        <dbReference type="Proteomes" id="UP000078046"/>
    </source>
</evidence>
<name>A0A177AYL4_9BILA</name>
<keyword evidence="2" id="KW-1185">Reference proteome</keyword>
<evidence type="ECO:0000313" key="1">
    <source>
        <dbReference type="EMBL" id="OAF66940.1"/>
    </source>
</evidence>
<dbReference type="AlphaFoldDB" id="A0A177AYL4"/>
<sequence>MEKPKDVNSSLIDVEPLDVTTRNLTKLMKVENRIRNEYPYLTSLLIMTTNQLKNVDSDILEYLIVTYLKKTNHSVRNAHDFDCHNLELAQENLKIKKISEEKIRELLKQKDKFDETIDNKNKIEIKLLKDNELFNNEKICEELYKISNYYNHKSNYLKNMFQNGKIESFDHYIKKYQKLKKKQYKLLTLASALHGSLKNIQR</sequence>